<dbReference type="RefSeq" id="WP_107574020.1">
    <property type="nucleotide sequence ID" value="NZ_PZPL01000001.1"/>
</dbReference>
<keyword evidence="2" id="KW-1185">Reference proteome</keyword>
<sequence>MSEFTVLGIVAANSTPQPDLTLDGRPVGAFAGDADPPNPLDIYSAPWAEWPAFLLSLLGEEPSVEGSMLPGRIAVACCASCGDASCGILYGAQLVRSERTVQWRNAQWEVETDRPLPPPSTSLARLARRAGFGATHEFAGWKPGIGRVRTVTFDREQYDAVIREALRALPNSPAP</sequence>
<evidence type="ECO:0000313" key="2">
    <source>
        <dbReference type="Proteomes" id="UP000241085"/>
    </source>
</evidence>
<comment type="caution">
    <text evidence="1">The sequence shown here is derived from an EMBL/GenBank/DDBJ whole genome shotgun (WGS) entry which is preliminary data.</text>
</comment>
<organism evidence="1 2">
    <name type="scientific">Rathayibacter caricis DSM 15933</name>
    <dbReference type="NCBI Taxonomy" id="1328867"/>
    <lineage>
        <taxon>Bacteria</taxon>
        <taxon>Bacillati</taxon>
        <taxon>Actinomycetota</taxon>
        <taxon>Actinomycetes</taxon>
        <taxon>Micrococcales</taxon>
        <taxon>Microbacteriaceae</taxon>
        <taxon>Rathayibacter</taxon>
    </lineage>
</organism>
<name>A0A2T4URZ3_9MICO</name>
<proteinExistence type="predicted"/>
<gene>
    <name evidence="1" type="ORF">C1I63_05185</name>
</gene>
<dbReference type="AlphaFoldDB" id="A0A2T4URZ3"/>
<reference evidence="1 2" key="1">
    <citation type="submission" date="2018-03" db="EMBL/GenBank/DDBJ databases">
        <title>Bacteriophage NCPPB3778 and a type I-E CRISPR drive the evolution of the US Biological Select Agent, Rathayibacter toxicus.</title>
        <authorList>
            <person name="Davis E.W.II."/>
            <person name="Tabima J.F."/>
            <person name="Weisberg A.J."/>
            <person name="Dantas Lopes L."/>
            <person name="Wiseman M.S."/>
            <person name="Wiseman M.S."/>
            <person name="Pupko T."/>
            <person name="Belcher M.S."/>
            <person name="Sechler A.J."/>
            <person name="Tancos M.A."/>
            <person name="Schroeder B.K."/>
            <person name="Murray T.D."/>
            <person name="Luster D.G."/>
            <person name="Schneider W.L."/>
            <person name="Rogers E."/>
            <person name="Andreote F.D."/>
            <person name="Grunwald N.J."/>
            <person name="Putnam M.L."/>
            <person name="Chang J.H."/>
        </authorList>
    </citation>
    <scope>NUCLEOTIDE SEQUENCE [LARGE SCALE GENOMIC DNA]</scope>
    <source>
        <strain evidence="1 2">DSM 15933</strain>
    </source>
</reference>
<evidence type="ECO:0000313" key="1">
    <source>
        <dbReference type="EMBL" id="PTL72298.1"/>
    </source>
</evidence>
<dbReference type="Proteomes" id="UP000241085">
    <property type="component" value="Unassembled WGS sequence"/>
</dbReference>
<dbReference type="EMBL" id="PZPL01000001">
    <property type="protein sequence ID" value="PTL72298.1"/>
    <property type="molecule type" value="Genomic_DNA"/>
</dbReference>
<accession>A0A2T4URZ3</accession>
<protein>
    <submittedName>
        <fullName evidence="1">Uncharacterized protein</fullName>
    </submittedName>
</protein>